<dbReference type="Proteomes" id="UP000027471">
    <property type="component" value="Unassembled WGS sequence"/>
</dbReference>
<dbReference type="GO" id="GO:0016020">
    <property type="term" value="C:membrane"/>
    <property type="evidence" value="ECO:0007669"/>
    <property type="project" value="InterPro"/>
</dbReference>
<dbReference type="RefSeq" id="WP_240473543.1">
    <property type="nucleotide sequence ID" value="NZ_AUNB01000013.1"/>
</dbReference>
<keyword evidence="1" id="KW-1133">Transmembrane helix</keyword>
<proteinExistence type="predicted"/>
<keyword evidence="1" id="KW-0472">Membrane</keyword>
<feature type="transmembrane region" description="Helical" evidence="1">
    <location>
        <begin position="214"/>
        <end position="236"/>
    </location>
</feature>
<evidence type="ECO:0000256" key="1">
    <source>
        <dbReference type="SAM" id="Phobius"/>
    </source>
</evidence>
<dbReference type="PANTHER" id="PTHR22911:SF137">
    <property type="entry name" value="SOLUTE CARRIER FAMILY 35 MEMBER G2-RELATED"/>
    <property type="match status" value="1"/>
</dbReference>
<feature type="domain" description="EamA" evidence="2">
    <location>
        <begin position="12"/>
        <end position="135"/>
    </location>
</feature>
<feature type="transmembrane region" description="Helical" evidence="1">
    <location>
        <begin position="177"/>
        <end position="202"/>
    </location>
</feature>
<feature type="transmembrane region" description="Helical" evidence="1">
    <location>
        <begin position="34"/>
        <end position="51"/>
    </location>
</feature>
<evidence type="ECO:0000313" key="3">
    <source>
        <dbReference type="EMBL" id="KEO60916.1"/>
    </source>
</evidence>
<sequence length="291" mass="30876">MTLFAAGVQTLRFMLQKHLAGARLSVGGATFSRFLFGFPLAALVAVSFLSMTATPWPHLSAGFWGFVLAGGAAQVAATFLTVALFSMRNFAVGVAFTKTETVQVALFSAVILGEWVGPLGWIGILIGMVGVLLLTKQPGAARLNLRAVVYGIGAGALFGLSSIFYRGATLELQPLEFFARAIVALACATFAQSIGMGIYLRLREPGELRRVLSAWRSTIWVGIAGVLGSAGWFTAFSLQNAAFVRALGQVEIVFTLLASVLVFHERLHRREAIGIALVVGSLVVVVLAGTR</sequence>
<dbReference type="InterPro" id="IPR000620">
    <property type="entry name" value="EamA_dom"/>
</dbReference>
<feature type="transmembrane region" description="Helical" evidence="1">
    <location>
        <begin position="63"/>
        <end position="85"/>
    </location>
</feature>
<protein>
    <recommendedName>
        <fullName evidence="2">EamA domain-containing protein</fullName>
    </recommendedName>
</protein>
<dbReference type="AlphaFoldDB" id="A0A074JT95"/>
<dbReference type="STRING" id="1353528.DT23_11905"/>
<dbReference type="InterPro" id="IPR037185">
    <property type="entry name" value="EmrE-like"/>
</dbReference>
<feature type="domain" description="EamA" evidence="2">
    <location>
        <begin position="146"/>
        <end position="286"/>
    </location>
</feature>
<name>A0A074JT95_9RHOB</name>
<keyword evidence="1" id="KW-0812">Transmembrane</keyword>
<feature type="transmembrane region" description="Helical" evidence="1">
    <location>
        <begin position="242"/>
        <end position="263"/>
    </location>
</feature>
<comment type="caution">
    <text evidence="3">The sequence shown here is derived from an EMBL/GenBank/DDBJ whole genome shotgun (WGS) entry which is preliminary data.</text>
</comment>
<feature type="transmembrane region" description="Helical" evidence="1">
    <location>
        <begin position="147"/>
        <end position="165"/>
    </location>
</feature>
<dbReference type="Gene3D" id="1.10.3730.20">
    <property type="match status" value="1"/>
</dbReference>
<accession>A0A074JT95</accession>
<dbReference type="Pfam" id="PF00892">
    <property type="entry name" value="EamA"/>
    <property type="match status" value="2"/>
</dbReference>
<feature type="transmembrane region" description="Helical" evidence="1">
    <location>
        <begin position="272"/>
        <end position="290"/>
    </location>
</feature>
<dbReference type="eggNOG" id="COG0697">
    <property type="taxonomic scope" value="Bacteria"/>
</dbReference>
<dbReference type="EMBL" id="AUNB01000013">
    <property type="protein sequence ID" value="KEO60916.1"/>
    <property type="molecule type" value="Genomic_DNA"/>
</dbReference>
<reference evidence="3 4" key="1">
    <citation type="journal article" date="2015" name="Antonie Van Leeuwenhoek">
        <title>Thioclava indica sp. nov., isolated from surface seawater of the Indian Ocean.</title>
        <authorList>
            <person name="Liu Y."/>
            <person name="Lai Q."/>
            <person name="Du J."/>
            <person name="Xu H."/>
            <person name="Jiang L."/>
            <person name="Shao Z."/>
        </authorList>
    </citation>
    <scope>NUCLEOTIDE SEQUENCE [LARGE SCALE GENOMIC DNA]</scope>
    <source>
        <strain evidence="3 4">DT23-4</strain>
    </source>
</reference>
<feature type="transmembrane region" description="Helical" evidence="1">
    <location>
        <begin position="105"/>
        <end position="135"/>
    </location>
</feature>
<dbReference type="SUPFAM" id="SSF103481">
    <property type="entry name" value="Multidrug resistance efflux transporter EmrE"/>
    <property type="match status" value="2"/>
</dbReference>
<evidence type="ECO:0000313" key="4">
    <source>
        <dbReference type="Proteomes" id="UP000027471"/>
    </source>
</evidence>
<gene>
    <name evidence="3" type="ORF">DT23_11905</name>
</gene>
<evidence type="ECO:0000259" key="2">
    <source>
        <dbReference type="Pfam" id="PF00892"/>
    </source>
</evidence>
<dbReference type="PANTHER" id="PTHR22911">
    <property type="entry name" value="ACYL-MALONYL CONDENSING ENZYME-RELATED"/>
    <property type="match status" value="1"/>
</dbReference>
<keyword evidence="4" id="KW-1185">Reference proteome</keyword>
<organism evidence="3 4">
    <name type="scientific">Thioclava indica</name>
    <dbReference type="NCBI Taxonomy" id="1353528"/>
    <lineage>
        <taxon>Bacteria</taxon>
        <taxon>Pseudomonadati</taxon>
        <taxon>Pseudomonadota</taxon>
        <taxon>Alphaproteobacteria</taxon>
        <taxon>Rhodobacterales</taxon>
        <taxon>Paracoccaceae</taxon>
        <taxon>Thioclava</taxon>
    </lineage>
</organism>